<evidence type="ECO:0000256" key="1">
    <source>
        <dbReference type="ARBA" id="ARBA00022722"/>
    </source>
</evidence>
<feature type="compositionally biased region" description="Low complexity" evidence="5">
    <location>
        <begin position="157"/>
        <end position="172"/>
    </location>
</feature>
<evidence type="ECO:0000313" key="8">
    <source>
        <dbReference type="Proteomes" id="UP000235050"/>
    </source>
</evidence>
<proteinExistence type="predicted"/>
<dbReference type="Pfam" id="PF13470">
    <property type="entry name" value="PIN_3"/>
    <property type="match status" value="1"/>
</dbReference>
<evidence type="ECO:0000256" key="3">
    <source>
        <dbReference type="ARBA" id="ARBA00022801"/>
    </source>
</evidence>
<dbReference type="OrthoDB" id="113459at2"/>
<accession>A0A2N5JBE2</accession>
<feature type="compositionally biased region" description="Basic and acidic residues" evidence="5">
    <location>
        <begin position="268"/>
        <end position="290"/>
    </location>
</feature>
<feature type="region of interest" description="Disordered" evidence="5">
    <location>
        <begin position="147"/>
        <end position="173"/>
    </location>
</feature>
<reference evidence="7 8" key="1">
    <citation type="submission" date="2017-07" db="EMBL/GenBank/DDBJ databases">
        <title>Bifidobacterium novel species.</title>
        <authorList>
            <person name="Lugli G.A."/>
            <person name="Milani C."/>
            <person name="Duranti S."/>
            <person name="Mangifesta M."/>
        </authorList>
    </citation>
    <scope>NUCLEOTIDE SEQUENCE [LARGE SCALE GENOMIC DNA]</scope>
    <source>
        <strain evidence="8">Uis1B</strain>
    </source>
</reference>
<keyword evidence="1" id="KW-0540">Nuclease</keyword>
<sequence length="392" mass="44200">MVIAFLDANIFPHTWLTDVLLTFADHHLFDPQFSDDVLEKARRTFVEDLGRDPTWVDRYLAAIRNIKPYYLVPSEPGLANEVVLPDPNDRHVAAAAHNGDADVIVTFNLKDFPANQLAKIGLAARHPDVFLVSPAEAHSEQAVQAMRELVSSKQHPPRSSSWRSPSPWRRSPTNATTLSFRYITAITAITADSETAMPQQRRHHHPVHTPQRTAVQKADPGHHQQPYQSGRAGEIRSIPPARQNRRQRPRRGERRLIAPKRRSHRHIREQSTHMEKLSDHQPSDQHDQPPESRGNGMIRTQRKDDHPSEKTCHALHSGDKRQCPMRQACAVCITISHARSFPSPVPEVAAIPVPVRPVMAVATVTIIAAVPPPLIVVNTEFLPRARHRCAWL</sequence>
<gene>
    <name evidence="7" type="ORF">Uis1B_0664</name>
</gene>
<evidence type="ECO:0000256" key="4">
    <source>
        <dbReference type="ARBA" id="ARBA00022842"/>
    </source>
</evidence>
<dbReference type="GO" id="GO:0016787">
    <property type="term" value="F:hydrolase activity"/>
    <property type="evidence" value="ECO:0007669"/>
    <property type="project" value="UniProtKB-KW"/>
</dbReference>
<feature type="region of interest" description="Disordered" evidence="5">
    <location>
        <begin position="195"/>
        <end position="315"/>
    </location>
</feature>
<feature type="domain" description="PIN" evidence="6">
    <location>
        <begin position="6"/>
        <end position="109"/>
    </location>
</feature>
<organism evidence="7 8">
    <name type="scientific">Bifidobacterium margollesii</name>
    <dbReference type="NCBI Taxonomy" id="2020964"/>
    <lineage>
        <taxon>Bacteria</taxon>
        <taxon>Bacillati</taxon>
        <taxon>Actinomycetota</taxon>
        <taxon>Actinomycetes</taxon>
        <taxon>Bifidobacteriales</taxon>
        <taxon>Bifidobacteriaceae</taxon>
        <taxon>Bifidobacterium</taxon>
    </lineage>
</organism>
<dbReference type="GO" id="GO:0004518">
    <property type="term" value="F:nuclease activity"/>
    <property type="evidence" value="ECO:0007669"/>
    <property type="project" value="UniProtKB-KW"/>
</dbReference>
<dbReference type="Proteomes" id="UP000235050">
    <property type="component" value="Unassembled WGS sequence"/>
</dbReference>
<keyword evidence="4" id="KW-0460">Magnesium</keyword>
<keyword evidence="8" id="KW-1185">Reference proteome</keyword>
<dbReference type="InterPro" id="IPR002716">
    <property type="entry name" value="PIN_dom"/>
</dbReference>
<evidence type="ECO:0000259" key="6">
    <source>
        <dbReference type="Pfam" id="PF13470"/>
    </source>
</evidence>
<dbReference type="AlphaFoldDB" id="A0A2N5JBE2"/>
<evidence type="ECO:0000256" key="2">
    <source>
        <dbReference type="ARBA" id="ARBA00022723"/>
    </source>
</evidence>
<protein>
    <submittedName>
        <fullName evidence="7">PIN domain-containing protein</fullName>
    </submittedName>
</protein>
<evidence type="ECO:0000256" key="5">
    <source>
        <dbReference type="SAM" id="MobiDB-lite"/>
    </source>
</evidence>
<comment type="caution">
    <text evidence="7">The sequence shown here is derived from an EMBL/GenBank/DDBJ whole genome shotgun (WGS) entry which is preliminary data.</text>
</comment>
<name>A0A2N5JBE2_9BIFI</name>
<dbReference type="GO" id="GO:0046872">
    <property type="term" value="F:metal ion binding"/>
    <property type="evidence" value="ECO:0007669"/>
    <property type="project" value="UniProtKB-KW"/>
</dbReference>
<dbReference type="RefSeq" id="WP_101615588.1">
    <property type="nucleotide sequence ID" value="NZ_NMWU01000009.1"/>
</dbReference>
<evidence type="ECO:0000313" key="7">
    <source>
        <dbReference type="EMBL" id="PLS31529.1"/>
    </source>
</evidence>
<feature type="compositionally biased region" description="Basic and acidic residues" evidence="5">
    <location>
        <begin position="301"/>
        <end position="315"/>
    </location>
</feature>
<feature type="compositionally biased region" description="Basic residues" evidence="5">
    <location>
        <begin position="243"/>
        <end position="267"/>
    </location>
</feature>
<dbReference type="EMBL" id="NMWU01000009">
    <property type="protein sequence ID" value="PLS31529.1"/>
    <property type="molecule type" value="Genomic_DNA"/>
</dbReference>
<keyword evidence="2" id="KW-0479">Metal-binding</keyword>
<keyword evidence="3" id="KW-0378">Hydrolase</keyword>